<proteinExistence type="predicted"/>
<name>A0A2U1NBR2_ARTAN</name>
<keyword evidence="1" id="KW-0238">DNA-binding</keyword>
<dbReference type="GO" id="GO:0003677">
    <property type="term" value="F:DNA binding"/>
    <property type="evidence" value="ECO:0007669"/>
    <property type="project" value="UniProtKB-KW"/>
</dbReference>
<keyword evidence="1" id="KW-0371">Homeobox</keyword>
<sequence>MVATMVCRNGEQEWRKGPLDNPQGNCFSSMLECMRRKMEVSVAGCSAFEKGAARVAELRWGEYLRPGLKKAIKRLKEEGIIIEPSCFMGKQVMHLPSVHTETLVLTYLKVF</sequence>
<evidence type="ECO:0000313" key="1">
    <source>
        <dbReference type="EMBL" id="PWA70928.1"/>
    </source>
</evidence>
<gene>
    <name evidence="1" type="ORF">CTI12_AA122670</name>
</gene>
<comment type="caution">
    <text evidence="1">The sequence shown here is derived from an EMBL/GenBank/DDBJ whole genome shotgun (WGS) entry which is preliminary data.</text>
</comment>
<protein>
    <submittedName>
        <fullName evidence="1">Homeodomain-like protein</fullName>
    </submittedName>
</protein>
<dbReference type="AlphaFoldDB" id="A0A2U1NBR2"/>
<organism evidence="1 2">
    <name type="scientific">Artemisia annua</name>
    <name type="common">Sweet wormwood</name>
    <dbReference type="NCBI Taxonomy" id="35608"/>
    <lineage>
        <taxon>Eukaryota</taxon>
        <taxon>Viridiplantae</taxon>
        <taxon>Streptophyta</taxon>
        <taxon>Embryophyta</taxon>
        <taxon>Tracheophyta</taxon>
        <taxon>Spermatophyta</taxon>
        <taxon>Magnoliopsida</taxon>
        <taxon>eudicotyledons</taxon>
        <taxon>Gunneridae</taxon>
        <taxon>Pentapetalae</taxon>
        <taxon>asterids</taxon>
        <taxon>campanulids</taxon>
        <taxon>Asterales</taxon>
        <taxon>Asteraceae</taxon>
        <taxon>Asteroideae</taxon>
        <taxon>Anthemideae</taxon>
        <taxon>Artemisiinae</taxon>
        <taxon>Artemisia</taxon>
    </lineage>
</organism>
<dbReference type="Proteomes" id="UP000245207">
    <property type="component" value="Unassembled WGS sequence"/>
</dbReference>
<reference evidence="1 2" key="1">
    <citation type="journal article" date="2018" name="Mol. Plant">
        <title>The genome of Artemisia annua provides insight into the evolution of Asteraceae family and artemisinin biosynthesis.</title>
        <authorList>
            <person name="Shen Q."/>
            <person name="Zhang L."/>
            <person name="Liao Z."/>
            <person name="Wang S."/>
            <person name="Yan T."/>
            <person name="Shi P."/>
            <person name="Liu M."/>
            <person name="Fu X."/>
            <person name="Pan Q."/>
            <person name="Wang Y."/>
            <person name="Lv Z."/>
            <person name="Lu X."/>
            <person name="Zhang F."/>
            <person name="Jiang W."/>
            <person name="Ma Y."/>
            <person name="Chen M."/>
            <person name="Hao X."/>
            <person name="Li L."/>
            <person name="Tang Y."/>
            <person name="Lv G."/>
            <person name="Zhou Y."/>
            <person name="Sun X."/>
            <person name="Brodelius P.E."/>
            <person name="Rose J.K.C."/>
            <person name="Tang K."/>
        </authorList>
    </citation>
    <scope>NUCLEOTIDE SEQUENCE [LARGE SCALE GENOMIC DNA]</scope>
    <source>
        <strain evidence="2">cv. Huhao1</strain>
        <tissue evidence="1">Leaf</tissue>
    </source>
</reference>
<keyword evidence="2" id="KW-1185">Reference proteome</keyword>
<accession>A0A2U1NBR2</accession>
<dbReference type="EMBL" id="PKPP01003160">
    <property type="protein sequence ID" value="PWA70928.1"/>
    <property type="molecule type" value="Genomic_DNA"/>
</dbReference>
<evidence type="ECO:0000313" key="2">
    <source>
        <dbReference type="Proteomes" id="UP000245207"/>
    </source>
</evidence>